<protein>
    <submittedName>
        <fullName evidence="7">Limonoid 21-O-acetyltransferse</fullName>
    </submittedName>
</protein>
<dbReference type="AlphaFoldDB" id="A0A6P6VJB1"/>
<dbReference type="Gene3D" id="3.30.559.10">
    <property type="entry name" value="Chloramphenicol acetyltransferase-like domain"/>
    <property type="match status" value="2"/>
</dbReference>
<evidence type="ECO:0000256" key="2">
    <source>
        <dbReference type="ARBA" id="ARBA00011245"/>
    </source>
</evidence>
<name>A0A6P6VJB1_COFAR</name>
<dbReference type="Proteomes" id="UP001652660">
    <property type="component" value="Chromosome 2c"/>
</dbReference>
<accession>A0A6P6VJB1</accession>
<reference evidence="6" key="1">
    <citation type="journal article" date="2025" name="Foods">
        <title>Unveiling the Microbial Signatures of Arabica Coffee Cherries: Insights into Ripeness Specific Diversity, Functional Traits, and Implications for Quality and Safety.</title>
        <authorList>
            <consortium name="RefSeq"/>
            <person name="Tenea G.N."/>
            <person name="Cifuentes V."/>
            <person name="Reyes P."/>
            <person name="Cevallos-Vallejos M."/>
        </authorList>
    </citation>
    <scope>NUCLEOTIDE SEQUENCE [LARGE SCALE GENOMIC DNA]</scope>
</reference>
<evidence type="ECO:0000313" key="6">
    <source>
        <dbReference type="Proteomes" id="UP001652660"/>
    </source>
</evidence>
<dbReference type="PANTHER" id="PTHR31623:SF83">
    <property type="entry name" value="ACETYL-COA-BENZYLALCOHOL ACETYLTRANSFERASE-LIKE"/>
    <property type="match status" value="1"/>
</dbReference>
<evidence type="ECO:0000313" key="7">
    <source>
        <dbReference type="RefSeq" id="XP_027102781.1"/>
    </source>
</evidence>
<keyword evidence="5" id="KW-0012">Acyltransferase</keyword>
<evidence type="ECO:0000256" key="4">
    <source>
        <dbReference type="ARBA" id="ARBA00022679"/>
    </source>
</evidence>
<dbReference type="GO" id="GO:0009820">
    <property type="term" value="P:alkaloid metabolic process"/>
    <property type="evidence" value="ECO:0007669"/>
    <property type="project" value="UniProtKB-KW"/>
</dbReference>
<keyword evidence="3" id="KW-0017">Alkaloid metabolism</keyword>
<dbReference type="InterPro" id="IPR023213">
    <property type="entry name" value="CAT-like_dom_sf"/>
</dbReference>
<gene>
    <name evidence="7" type="primary">LOC113724027</name>
</gene>
<reference evidence="7" key="2">
    <citation type="submission" date="2025-08" db="UniProtKB">
        <authorList>
            <consortium name="RefSeq"/>
        </authorList>
    </citation>
    <scope>IDENTIFICATION</scope>
    <source>
        <tissue evidence="7">Leaves</tissue>
    </source>
</reference>
<keyword evidence="4" id="KW-0808">Transferase</keyword>
<dbReference type="OrthoDB" id="671439at2759"/>
<dbReference type="GO" id="GO:0016746">
    <property type="term" value="F:acyltransferase activity"/>
    <property type="evidence" value="ECO:0007669"/>
    <property type="project" value="UniProtKB-KW"/>
</dbReference>
<evidence type="ECO:0000256" key="1">
    <source>
        <dbReference type="ARBA" id="ARBA00009861"/>
    </source>
</evidence>
<keyword evidence="6" id="KW-1185">Reference proteome</keyword>
<proteinExistence type="inferred from homology"/>
<sequence>MDDSLKVQIFSRKLIKPSNPTPSHLRSFKLSLFDQLAPPLYVHILFYYLLDEDHNRAENDERFAQMQKSLSRVLSKYYPLAGRFLKDELLIDCADQGVEYFEAHVNGELVEFLQEGPEIELLNKFLPWNPPPSPYLATSPLVAVQINKFECGGVVVGIQISHFIVDASSMMTFLKEWANSCTSPTEMYPVLSPNYNDHFVSIFPARTLSGPKPRPPADYPAKIVTQRFLLDETIIEKIMEGAALSCSKCNFHPSRVVVALALIWRALLGVCLAKHGHFRDSIVAIAMNLRGKTALTISEPNYGNFWTSVIVPLEAKKAKIQLQELMILLDNRIKSTSEKLATASPEDISSMLIDSRREIIEKRYLSVGIDVYVCTSWCRFPIHEVDFGWGKPHWVSHASKAIEAIGLVDAKKGEGLEAWVSLKEEDMIEFKRALEVLVPVPK</sequence>
<dbReference type="PANTHER" id="PTHR31623">
    <property type="entry name" value="F21J9.9"/>
    <property type="match status" value="1"/>
</dbReference>
<evidence type="ECO:0000256" key="5">
    <source>
        <dbReference type="ARBA" id="ARBA00023315"/>
    </source>
</evidence>
<organism evidence="6 7">
    <name type="scientific">Coffea arabica</name>
    <name type="common">Arabian coffee</name>
    <dbReference type="NCBI Taxonomy" id="13443"/>
    <lineage>
        <taxon>Eukaryota</taxon>
        <taxon>Viridiplantae</taxon>
        <taxon>Streptophyta</taxon>
        <taxon>Embryophyta</taxon>
        <taxon>Tracheophyta</taxon>
        <taxon>Spermatophyta</taxon>
        <taxon>Magnoliopsida</taxon>
        <taxon>eudicotyledons</taxon>
        <taxon>Gunneridae</taxon>
        <taxon>Pentapetalae</taxon>
        <taxon>asterids</taxon>
        <taxon>lamiids</taxon>
        <taxon>Gentianales</taxon>
        <taxon>Rubiaceae</taxon>
        <taxon>Ixoroideae</taxon>
        <taxon>Gardenieae complex</taxon>
        <taxon>Bertiereae - Coffeeae clade</taxon>
        <taxon>Coffeeae</taxon>
        <taxon>Coffea</taxon>
    </lineage>
</organism>
<comment type="subunit">
    <text evidence="2">Monomer.</text>
</comment>
<dbReference type="Pfam" id="PF02458">
    <property type="entry name" value="Transferase"/>
    <property type="match status" value="1"/>
</dbReference>
<dbReference type="GeneID" id="113724027"/>
<comment type="similarity">
    <text evidence="1">Belongs to the plant acyltransferase family.</text>
</comment>
<dbReference type="RefSeq" id="XP_027102781.1">
    <property type="nucleotide sequence ID" value="XM_027246980.1"/>
</dbReference>
<evidence type="ECO:0000256" key="3">
    <source>
        <dbReference type="ARBA" id="ARBA00022589"/>
    </source>
</evidence>